<accession>A0ABM9U9J1</accession>
<dbReference type="InterPro" id="IPR015510">
    <property type="entry name" value="PGRP"/>
</dbReference>
<dbReference type="InterPro" id="IPR036779">
    <property type="entry name" value="LysM_dom_sf"/>
</dbReference>
<dbReference type="InterPro" id="IPR002502">
    <property type="entry name" value="Amidase_domain"/>
</dbReference>
<evidence type="ECO:0000313" key="2">
    <source>
        <dbReference type="EMBL" id="CUA90972.1"/>
    </source>
</evidence>
<dbReference type="SMART" id="SM00257">
    <property type="entry name" value="LysM"/>
    <property type="match status" value="1"/>
</dbReference>
<evidence type="ECO:0000259" key="1">
    <source>
        <dbReference type="PROSITE" id="PS51782"/>
    </source>
</evidence>
<dbReference type="RefSeq" id="WP_072249627.1">
    <property type="nucleotide sequence ID" value="NZ_CYHC01000017.1"/>
</dbReference>
<reference evidence="2 3" key="1">
    <citation type="submission" date="2015-08" db="EMBL/GenBank/DDBJ databases">
        <authorList>
            <person name="Varghese N."/>
        </authorList>
    </citation>
    <scope>NUCLEOTIDE SEQUENCE [LARGE SCALE GENOMIC DNA]</scope>
    <source>
        <strain evidence="2 3">DSM 18167</strain>
    </source>
</reference>
<dbReference type="PANTHER" id="PTHR11022">
    <property type="entry name" value="PEPTIDOGLYCAN RECOGNITION PROTEIN"/>
    <property type="match status" value="1"/>
</dbReference>
<dbReference type="SMART" id="SM00644">
    <property type="entry name" value="Ami_2"/>
    <property type="match status" value="1"/>
</dbReference>
<dbReference type="SUPFAM" id="SSF54106">
    <property type="entry name" value="LysM domain"/>
    <property type="match status" value="1"/>
</dbReference>
<dbReference type="EMBL" id="CYHC01000017">
    <property type="protein sequence ID" value="CUA90972.1"/>
    <property type="molecule type" value="Genomic_DNA"/>
</dbReference>
<protein>
    <submittedName>
        <fullName evidence="2">N-acetylmuramoyl-L-alanine amidase/LysM domain</fullName>
    </submittedName>
</protein>
<dbReference type="PROSITE" id="PS51782">
    <property type="entry name" value="LYSM"/>
    <property type="match status" value="1"/>
</dbReference>
<dbReference type="CDD" id="cd06583">
    <property type="entry name" value="PGRP"/>
    <property type="match status" value="1"/>
</dbReference>
<dbReference type="CDD" id="cd00118">
    <property type="entry name" value="LysM"/>
    <property type="match status" value="1"/>
</dbReference>
<dbReference type="Gene3D" id="3.10.350.10">
    <property type="entry name" value="LysM domain"/>
    <property type="match status" value="1"/>
</dbReference>
<dbReference type="Pfam" id="PF01510">
    <property type="entry name" value="Amidase_2"/>
    <property type="match status" value="1"/>
</dbReference>
<organism evidence="2 3">
    <name type="scientific">Chelatococcus sambhunathii</name>
    <dbReference type="NCBI Taxonomy" id="363953"/>
    <lineage>
        <taxon>Bacteria</taxon>
        <taxon>Pseudomonadati</taxon>
        <taxon>Pseudomonadota</taxon>
        <taxon>Alphaproteobacteria</taxon>
        <taxon>Hyphomicrobiales</taxon>
        <taxon>Chelatococcaceae</taxon>
        <taxon>Chelatococcus</taxon>
    </lineage>
</organism>
<dbReference type="Proteomes" id="UP000182178">
    <property type="component" value="Unassembled WGS sequence"/>
</dbReference>
<dbReference type="InterPro" id="IPR036505">
    <property type="entry name" value="Amidase/PGRP_sf"/>
</dbReference>
<comment type="caution">
    <text evidence="2">The sequence shown here is derived from an EMBL/GenBank/DDBJ whole genome shotgun (WGS) entry which is preliminary data.</text>
</comment>
<feature type="domain" description="LysM" evidence="1">
    <location>
        <begin position="159"/>
        <end position="202"/>
    </location>
</feature>
<dbReference type="PANTHER" id="PTHR11022:SF41">
    <property type="entry name" value="PEPTIDOGLYCAN-RECOGNITION PROTEIN LC-RELATED"/>
    <property type="match status" value="1"/>
</dbReference>
<dbReference type="Gene3D" id="3.40.80.10">
    <property type="entry name" value="Peptidoglycan recognition protein-like"/>
    <property type="match status" value="1"/>
</dbReference>
<sequence length="203" mass="21750">MRNITHIVLHCTATPAGREVSVKEIDRWHRQAGFAKIGYHYVIHLDGSVSTGRPLEEPGAHVAGHNATTIGISYVGGVDANDINKAVDTRTPAQKAAMERLVKGLKARFPAAEVLGHRDFPNVAKACPSFDARKWWAEVSQVPGIPGIPTPAASKPAGKSYTVVKGDSLSAIARKHGVDLFKLAEINGRVNTVLNIGEVLKLP</sequence>
<dbReference type="SUPFAM" id="SSF55846">
    <property type="entry name" value="N-acetylmuramoyl-L-alanine amidase-like"/>
    <property type="match status" value="1"/>
</dbReference>
<dbReference type="Pfam" id="PF01476">
    <property type="entry name" value="LysM"/>
    <property type="match status" value="1"/>
</dbReference>
<keyword evidence="3" id="KW-1185">Reference proteome</keyword>
<gene>
    <name evidence="2" type="ORF">Ga0061061_11725</name>
</gene>
<evidence type="ECO:0000313" key="3">
    <source>
        <dbReference type="Proteomes" id="UP000182178"/>
    </source>
</evidence>
<dbReference type="InterPro" id="IPR018392">
    <property type="entry name" value="LysM"/>
</dbReference>
<name>A0ABM9U9J1_9HYPH</name>
<proteinExistence type="predicted"/>